<keyword evidence="1" id="KW-0732">Signal</keyword>
<feature type="chain" id="PRO_5037104403" evidence="1">
    <location>
        <begin position="30"/>
        <end position="89"/>
    </location>
</feature>
<evidence type="ECO:0000256" key="1">
    <source>
        <dbReference type="SAM" id="SignalP"/>
    </source>
</evidence>
<evidence type="ECO:0000313" key="3">
    <source>
        <dbReference type="WBParaSite" id="ACRNAN_scaffold4113.g32190.t1"/>
    </source>
</evidence>
<reference evidence="3" key="1">
    <citation type="submission" date="2022-11" db="UniProtKB">
        <authorList>
            <consortium name="WormBaseParasite"/>
        </authorList>
    </citation>
    <scope>IDENTIFICATION</scope>
</reference>
<name>A0A914DX08_9BILA</name>
<organism evidence="2 3">
    <name type="scientific">Acrobeloides nanus</name>
    <dbReference type="NCBI Taxonomy" id="290746"/>
    <lineage>
        <taxon>Eukaryota</taxon>
        <taxon>Metazoa</taxon>
        <taxon>Ecdysozoa</taxon>
        <taxon>Nematoda</taxon>
        <taxon>Chromadorea</taxon>
        <taxon>Rhabditida</taxon>
        <taxon>Tylenchina</taxon>
        <taxon>Cephalobomorpha</taxon>
        <taxon>Cephaloboidea</taxon>
        <taxon>Cephalobidae</taxon>
        <taxon>Acrobeloides</taxon>
    </lineage>
</organism>
<dbReference type="AlphaFoldDB" id="A0A914DX08"/>
<sequence length="89" mass="9990">MLGLAASNLLLKTLMIFAILLAVIAISNAEGVNDFEVLDDTPTLVYANQRPYMAFKLAKRALYNNRAMKRERIIMDALGGDYLVRKRSL</sequence>
<accession>A0A914DX08</accession>
<feature type="signal peptide" evidence="1">
    <location>
        <begin position="1"/>
        <end position="29"/>
    </location>
</feature>
<proteinExistence type="predicted"/>
<keyword evidence="2" id="KW-1185">Reference proteome</keyword>
<protein>
    <submittedName>
        <fullName evidence="3">Uncharacterized protein</fullName>
    </submittedName>
</protein>
<evidence type="ECO:0000313" key="2">
    <source>
        <dbReference type="Proteomes" id="UP000887540"/>
    </source>
</evidence>
<dbReference type="Proteomes" id="UP000887540">
    <property type="component" value="Unplaced"/>
</dbReference>
<dbReference type="WBParaSite" id="ACRNAN_scaffold4113.g32190.t1">
    <property type="protein sequence ID" value="ACRNAN_scaffold4113.g32190.t1"/>
    <property type="gene ID" value="ACRNAN_scaffold4113.g32190"/>
</dbReference>